<dbReference type="Proteomes" id="UP000585638">
    <property type="component" value="Unassembled WGS sequence"/>
</dbReference>
<dbReference type="SUPFAM" id="SSF54593">
    <property type="entry name" value="Glyoxalase/Bleomycin resistance protein/Dihydroxybiphenyl dioxygenase"/>
    <property type="match status" value="1"/>
</dbReference>
<dbReference type="AlphaFoldDB" id="A0A7W9KQW4"/>
<evidence type="ECO:0000259" key="1">
    <source>
        <dbReference type="PROSITE" id="PS51819"/>
    </source>
</evidence>
<evidence type="ECO:0000313" key="2">
    <source>
        <dbReference type="EMBL" id="MBB5897077.1"/>
    </source>
</evidence>
<dbReference type="InterPro" id="IPR041581">
    <property type="entry name" value="Glyoxalase_6"/>
</dbReference>
<accession>A0A7W9KQW4</accession>
<evidence type="ECO:0000313" key="3">
    <source>
        <dbReference type="Proteomes" id="UP000585638"/>
    </source>
</evidence>
<dbReference type="InterPro" id="IPR029068">
    <property type="entry name" value="Glyas_Bleomycin-R_OHBP_Dase"/>
</dbReference>
<keyword evidence="2" id="KW-0223">Dioxygenase</keyword>
<reference evidence="2 3" key="1">
    <citation type="submission" date="2020-08" db="EMBL/GenBank/DDBJ databases">
        <title>Sequencing the genomes of 1000 actinobacteria strains.</title>
        <authorList>
            <person name="Klenk H.-P."/>
        </authorList>
    </citation>
    <scope>NUCLEOTIDE SEQUENCE [LARGE SCALE GENOMIC DNA]</scope>
    <source>
        <strain evidence="2 3">DSM 43851</strain>
    </source>
</reference>
<dbReference type="Pfam" id="PF18029">
    <property type="entry name" value="Glyoxalase_6"/>
    <property type="match status" value="1"/>
</dbReference>
<dbReference type="GO" id="GO:0051213">
    <property type="term" value="F:dioxygenase activity"/>
    <property type="evidence" value="ECO:0007669"/>
    <property type="project" value="UniProtKB-KW"/>
</dbReference>
<dbReference type="GO" id="GO:0016829">
    <property type="term" value="F:lyase activity"/>
    <property type="evidence" value="ECO:0007669"/>
    <property type="project" value="UniProtKB-KW"/>
</dbReference>
<dbReference type="PANTHER" id="PTHR35908:SF1">
    <property type="entry name" value="CONSERVED PROTEIN"/>
    <property type="match status" value="1"/>
</dbReference>
<dbReference type="InterPro" id="IPR037523">
    <property type="entry name" value="VOC_core"/>
</dbReference>
<proteinExistence type="predicted"/>
<protein>
    <submittedName>
        <fullName evidence="2">Catechol 2,3-dioxygenase-like lactoylglutathione lyase family enzyme</fullName>
    </submittedName>
</protein>
<keyword evidence="3" id="KW-1185">Reference proteome</keyword>
<keyword evidence="2" id="KW-0456">Lyase</keyword>
<organism evidence="2 3">
    <name type="scientific">Kutzneria kofuensis</name>
    <dbReference type="NCBI Taxonomy" id="103725"/>
    <lineage>
        <taxon>Bacteria</taxon>
        <taxon>Bacillati</taxon>
        <taxon>Actinomycetota</taxon>
        <taxon>Actinomycetes</taxon>
        <taxon>Pseudonocardiales</taxon>
        <taxon>Pseudonocardiaceae</taxon>
        <taxon>Kutzneria</taxon>
    </lineage>
</organism>
<dbReference type="PANTHER" id="PTHR35908">
    <property type="entry name" value="HYPOTHETICAL FUSION PROTEIN"/>
    <property type="match status" value="1"/>
</dbReference>
<dbReference type="CDD" id="cd06587">
    <property type="entry name" value="VOC"/>
    <property type="match status" value="1"/>
</dbReference>
<dbReference type="RefSeq" id="WP_184869544.1">
    <property type="nucleotide sequence ID" value="NZ_BAAAWY010000036.1"/>
</dbReference>
<dbReference type="PROSITE" id="PS51819">
    <property type="entry name" value="VOC"/>
    <property type="match status" value="1"/>
</dbReference>
<feature type="domain" description="VOC" evidence="1">
    <location>
        <begin position="5"/>
        <end position="121"/>
    </location>
</feature>
<dbReference type="EMBL" id="JACHIR010000002">
    <property type="protein sequence ID" value="MBB5897077.1"/>
    <property type="molecule type" value="Genomic_DNA"/>
</dbReference>
<gene>
    <name evidence="2" type="ORF">BJ998_008336</name>
</gene>
<keyword evidence="2" id="KW-0560">Oxidoreductase</keyword>
<sequence>MNGLRLSGVVLNSREPRKLAAFYCRLLDLEPDQDSEHWVSVVTRQGVRLSFHHDEDYRPPVWPSRDAEQQMMLHLDIDVDDLEAACAHAVRAGARPADFQPQDPVRVMLDPDGHPFCLAELSGSTRS</sequence>
<dbReference type="Gene3D" id="3.10.180.10">
    <property type="entry name" value="2,3-Dihydroxybiphenyl 1,2-Dioxygenase, domain 1"/>
    <property type="match status" value="1"/>
</dbReference>
<name>A0A7W9KQW4_9PSEU</name>
<comment type="caution">
    <text evidence="2">The sequence shown here is derived from an EMBL/GenBank/DDBJ whole genome shotgun (WGS) entry which is preliminary data.</text>
</comment>